<evidence type="ECO:0000256" key="1">
    <source>
        <dbReference type="ARBA" id="ARBA00008009"/>
    </source>
</evidence>
<dbReference type="EMBL" id="JN885999">
    <property type="protein sequence ID" value="AEX63108.1"/>
    <property type="molecule type" value="Genomic_DNA"/>
</dbReference>
<dbReference type="InterPro" id="IPR000215">
    <property type="entry name" value="Serpin_fam"/>
</dbReference>
<dbReference type="GO" id="GO:0004867">
    <property type="term" value="F:serine-type endopeptidase inhibitor activity"/>
    <property type="evidence" value="ECO:0007669"/>
    <property type="project" value="InterPro"/>
</dbReference>
<dbReference type="PROSITE" id="PS00284">
    <property type="entry name" value="SERPIN"/>
    <property type="match status" value="1"/>
</dbReference>
<dbReference type="Pfam" id="PF00079">
    <property type="entry name" value="Serpin"/>
    <property type="match status" value="1"/>
</dbReference>
<accession>H2EF43</accession>
<evidence type="ECO:0000259" key="2">
    <source>
        <dbReference type="SMART" id="SM00093"/>
    </source>
</evidence>
<reference evidence="3" key="1">
    <citation type="submission" date="2011-10" db="EMBL/GenBank/DDBJ databases">
        <title>Provirophages and transpovirons: unique mobilome of giant viruses.</title>
        <authorList>
            <person name="Desnues C."/>
            <person name="LaScola B."/>
            <person name="Yutin N."/>
            <person name="Fournous G."/>
            <person name="Koonin E."/>
            <person name="Raoult D."/>
        </authorList>
    </citation>
    <scope>NUCLEOTIDE SEQUENCE</scope>
    <source>
        <strain evidence="3">Mv13-mv</strain>
    </source>
</reference>
<comment type="similarity">
    <text evidence="1">Belongs to the serpin family. Poxviruses subfamily.</text>
</comment>
<dbReference type="InterPro" id="IPR042185">
    <property type="entry name" value="Serpin_sf_2"/>
</dbReference>
<dbReference type="SMART" id="SM00093">
    <property type="entry name" value="SERPIN"/>
    <property type="match status" value="1"/>
</dbReference>
<dbReference type="InterPro" id="IPR023796">
    <property type="entry name" value="Serpin_dom"/>
</dbReference>
<dbReference type="SUPFAM" id="SSF56574">
    <property type="entry name" value="Serpins"/>
    <property type="match status" value="1"/>
</dbReference>
<dbReference type="Gene3D" id="2.30.39.10">
    <property type="entry name" value="Alpha-1-antitrypsin, domain 1"/>
    <property type="match status" value="1"/>
</dbReference>
<proteinExistence type="inferred from homology"/>
<dbReference type="PANTHER" id="PTHR11461">
    <property type="entry name" value="SERINE PROTEASE INHIBITOR, SERPIN"/>
    <property type="match status" value="1"/>
</dbReference>
<dbReference type="InterPro" id="IPR036186">
    <property type="entry name" value="Serpin_sf"/>
</dbReference>
<sequence length="395" mass="46350">MNYQKKYLKYKKKYVMLKQKLDLENNMFGGKVIEFDSKISDANHSFTINTFNNFDTASNIFSPLSLNYALSILHLGALNKTNNELINLLKYKYNFDDLEYIKNIFNDDSIKMSNLFLINNNYKINEEYVDLVRNLVKFISQNFENPEIISNKVNNFIEQKTNGLIKNVINPSDIKKDMILILVNTIFFKSKWLKPFKINDTKRGKFYGENKFVNFMHKKDYYNYYENNSYQIVEIPYKNENYVFGIILPKPPVNNDNVDYTINNVPILSTQEIDELINNLQLEKVDLEIPKFTQKKRIEFVPILQKMGVSQIFKQNAQLDIISQEVYISRILHEAVIIVDENGTKASATTVVMGLATMSMPVKENIKIFKADHPFIFYIRHIPTNMFLFYGDFQG</sequence>
<dbReference type="PANTHER" id="PTHR11461:SF211">
    <property type="entry name" value="GH10112P-RELATED"/>
    <property type="match status" value="1"/>
</dbReference>
<dbReference type="InterPro" id="IPR023795">
    <property type="entry name" value="Serpin_CS"/>
</dbReference>
<protein>
    <submittedName>
        <fullName evidence="3">Uncharacterized serpin-like protein</fullName>
    </submittedName>
</protein>
<evidence type="ECO:0000313" key="3">
    <source>
        <dbReference type="EMBL" id="AEX63108.1"/>
    </source>
</evidence>
<organism evidence="3">
    <name type="scientific">Moumouvirus sp. 'Monve'</name>
    <dbReference type="NCBI Taxonomy" id="1128131"/>
    <lineage>
        <taxon>Viruses</taxon>
        <taxon>Varidnaviria</taxon>
        <taxon>Bamfordvirae</taxon>
        <taxon>Nucleocytoviricota</taxon>
        <taxon>Megaviricetes</taxon>
        <taxon>Imitervirales</taxon>
        <taxon>Mimiviridae</taxon>
        <taxon>Megamimivirinae</taxon>
        <taxon>Moumouvirus</taxon>
    </lineage>
</organism>
<gene>
    <name evidence="3" type="ORF">mv_L906</name>
</gene>
<dbReference type="GO" id="GO:0005615">
    <property type="term" value="C:extracellular space"/>
    <property type="evidence" value="ECO:0007669"/>
    <property type="project" value="InterPro"/>
</dbReference>
<dbReference type="Gene3D" id="3.30.497.10">
    <property type="entry name" value="Antithrombin, subunit I, domain 2"/>
    <property type="match status" value="1"/>
</dbReference>
<feature type="domain" description="Serpin" evidence="2">
    <location>
        <begin position="48"/>
        <end position="393"/>
    </location>
</feature>
<name>H2EF43_9VIRU</name>
<dbReference type="InterPro" id="IPR042178">
    <property type="entry name" value="Serpin_sf_1"/>
</dbReference>